<organism evidence="2 3">
    <name type="scientific">Deinococcus multiflagellatus</name>
    <dbReference type="NCBI Taxonomy" id="1656887"/>
    <lineage>
        <taxon>Bacteria</taxon>
        <taxon>Thermotogati</taxon>
        <taxon>Deinococcota</taxon>
        <taxon>Deinococci</taxon>
        <taxon>Deinococcales</taxon>
        <taxon>Deinococcaceae</taxon>
        <taxon>Deinococcus</taxon>
    </lineage>
</organism>
<protein>
    <submittedName>
        <fullName evidence="2">Uncharacterized protein</fullName>
    </submittedName>
</protein>
<sequence length="64" mass="7002">MPVTDVVAALRAAMFGAYEGQYGTFLVRMALVALVAAGVALLARWRWQFTPDDQFRSPIITDVG</sequence>
<comment type="caution">
    <text evidence="2">The sequence shown here is derived from an EMBL/GenBank/DDBJ whole genome shotgun (WGS) entry which is preliminary data.</text>
</comment>
<keyword evidence="3" id="KW-1185">Reference proteome</keyword>
<dbReference type="EMBL" id="JBHSWB010000003">
    <property type="protein sequence ID" value="MFC6663516.1"/>
    <property type="molecule type" value="Genomic_DNA"/>
</dbReference>
<dbReference type="Proteomes" id="UP001596317">
    <property type="component" value="Unassembled WGS sequence"/>
</dbReference>
<proteinExistence type="predicted"/>
<keyword evidence="1" id="KW-0472">Membrane</keyword>
<name>A0ABW1ZT23_9DEIO</name>
<reference evidence="3" key="1">
    <citation type="journal article" date="2019" name="Int. J. Syst. Evol. Microbiol.">
        <title>The Global Catalogue of Microorganisms (GCM) 10K type strain sequencing project: providing services to taxonomists for standard genome sequencing and annotation.</title>
        <authorList>
            <consortium name="The Broad Institute Genomics Platform"/>
            <consortium name="The Broad Institute Genome Sequencing Center for Infectious Disease"/>
            <person name="Wu L."/>
            <person name="Ma J."/>
        </authorList>
    </citation>
    <scope>NUCLEOTIDE SEQUENCE [LARGE SCALE GENOMIC DNA]</scope>
    <source>
        <strain evidence="3">CCUG 63830</strain>
    </source>
</reference>
<keyword evidence="1" id="KW-0812">Transmembrane</keyword>
<dbReference type="RefSeq" id="WP_380059226.1">
    <property type="nucleotide sequence ID" value="NZ_JBHSWB010000003.1"/>
</dbReference>
<evidence type="ECO:0000256" key="1">
    <source>
        <dbReference type="SAM" id="Phobius"/>
    </source>
</evidence>
<evidence type="ECO:0000313" key="2">
    <source>
        <dbReference type="EMBL" id="MFC6663516.1"/>
    </source>
</evidence>
<evidence type="ECO:0000313" key="3">
    <source>
        <dbReference type="Proteomes" id="UP001596317"/>
    </source>
</evidence>
<feature type="transmembrane region" description="Helical" evidence="1">
    <location>
        <begin position="25"/>
        <end position="43"/>
    </location>
</feature>
<keyword evidence="1" id="KW-1133">Transmembrane helix</keyword>
<gene>
    <name evidence="2" type="ORF">ACFP90_26200</name>
</gene>
<accession>A0ABW1ZT23</accession>